<evidence type="ECO:0000256" key="7">
    <source>
        <dbReference type="SAM" id="Phobius"/>
    </source>
</evidence>
<dbReference type="PANTHER" id="PTHR22726:SF1">
    <property type="entry name" value="METALLOENDOPEPTIDASE OMA1, MITOCHONDRIAL"/>
    <property type="match status" value="1"/>
</dbReference>
<proteinExistence type="inferred from homology"/>
<dbReference type="InterPro" id="IPR051156">
    <property type="entry name" value="Mito/Outer_Membr_Metalloprot"/>
</dbReference>
<dbReference type="Pfam" id="PF01435">
    <property type="entry name" value="Peptidase_M48"/>
    <property type="match status" value="1"/>
</dbReference>
<organism evidence="9 10">
    <name type="scientific">Thalassolituus marinus</name>
    <dbReference type="NCBI Taxonomy" id="671053"/>
    <lineage>
        <taxon>Bacteria</taxon>
        <taxon>Pseudomonadati</taxon>
        <taxon>Pseudomonadota</taxon>
        <taxon>Gammaproteobacteria</taxon>
        <taxon>Oceanospirillales</taxon>
        <taxon>Oceanospirillaceae</taxon>
        <taxon>Thalassolituus</taxon>
    </lineage>
</organism>
<keyword evidence="1 6" id="KW-0645">Protease</keyword>
<dbReference type="CDD" id="cd07332">
    <property type="entry name" value="M48C_Oma1_like"/>
    <property type="match status" value="1"/>
</dbReference>
<accession>A0ABS7ZL97</accession>
<keyword evidence="7" id="KW-1133">Transmembrane helix</keyword>
<evidence type="ECO:0000256" key="6">
    <source>
        <dbReference type="RuleBase" id="RU003983"/>
    </source>
</evidence>
<comment type="cofactor">
    <cofactor evidence="6">
        <name>Zn(2+)</name>
        <dbReference type="ChEBI" id="CHEBI:29105"/>
    </cofactor>
    <text evidence="6">Binds 1 zinc ion per subunit.</text>
</comment>
<keyword evidence="5 6" id="KW-0482">Metalloprotease</keyword>
<sequence length="270" mass="29837">MPLPEHNPDLPDHINNSNQSPLADVAILLIGVTLLVVLFTFLLMSSARWLAPFVPYQWERQLLASSGSGSQASAEARAMQDLLERIVSQQPEPLEITLHWLADEPTPNAFATAGGHIFVSRGLLQQVQSENGLAMVLAHEYAHIEARHPMSLMLEQMSLGAVLALLAGDASAAVTGHASLLTLLSFSRDMEREADMRALALLRSHYGHSRGADEFFRSMHKTDETPTRWQAFLQTHPLTEEHIETIRQQSTAQPLPVKPLPAVLKAVREQ</sequence>
<name>A0ABS7ZL97_9GAMM</name>
<feature type="transmembrane region" description="Helical" evidence="7">
    <location>
        <begin position="25"/>
        <end position="44"/>
    </location>
</feature>
<comment type="similarity">
    <text evidence="6">Belongs to the peptidase M48 family.</text>
</comment>
<gene>
    <name evidence="9" type="ORF">I9W95_02675</name>
</gene>
<dbReference type="Proteomes" id="UP000714380">
    <property type="component" value="Unassembled WGS sequence"/>
</dbReference>
<evidence type="ECO:0000256" key="3">
    <source>
        <dbReference type="ARBA" id="ARBA00022801"/>
    </source>
</evidence>
<comment type="caution">
    <text evidence="9">The sequence shown here is derived from an EMBL/GenBank/DDBJ whole genome shotgun (WGS) entry which is preliminary data.</text>
</comment>
<keyword evidence="2" id="KW-0479">Metal-binding</keyword>
<evidence type="ECO:0000256" key="2">
    <source>
        <dbReference type="ARBA" id="ARBA00022723"/>
    </source>
</evidence>
<keyword evidence="7" id="KW-0812">Transmembrane</keyword>
<evidence type="ECO:0000313" key="10">
    <source>
        <dbReference type="Proteomes" id="UP000714380"/>
    </source>
</evidence>
<evidence type="ECO:0000256" key="5">
    <source>
        <dbReference type="ARBA" id="ARBA00023049"/>
    </source>
</evidence>
<evidence type="ECO:0000259" key="8">
    <source>
        <dbReference type="Pfam" id="PF01435"/>
    </source>
</evidence>
<dbReference type="InterPro" id="IPR001915">
    <property type="entry name" value="Peptidase_M48"/>
</dbReference>
<dbReference type="RefSeq" id="WP_225671580.1">
    <property type="nucleotide sequence ID" value="NZ_JAEDAH010000011.1"/>
</dbReference>
<dbReference type="EMBL" id="JAEDAH010000011">
    <property type="protein sequence ID" value="MCA6062504.1"/>
    <property type="molecule type" value="Genomic_DNA"/>
</dbReference>
<evidence type="ECO:0000313" key="9">
    <source>
        <dbReference type="EMBL" id="MCA6062504.1"/>
    </source>
</evidence>
<keyword evidence="7" id="KW-0472">Membrane</keyword>
<keyword evidence="3 6" id="KW-0378">Hydrolase</keyword>
<evidence type="ECO:0000256" key="1">
    <source>
        <dbReference type="ARBA" id="ARBA00022670"/>
    </source>
</evidence>
<dbReference type="PANTHER" id="PTHR22726">
    <property type="entry name" value="METALLOENDOPEPTIDASE OMA1"/>
    <property type="match status" value="1"/>
</dbReference>
<dbReference type="Gene3D" id="3.30.2010.10">
    <property type="entry name" value="Metalloproteases ('zincins'), catalytic domain"/>
    <property type="match status" value="1"/>
</dbReference>
<reference evidence="9 10" key="1">
    <citation type="submission" date="2020-12" db="EMBL/GenBank/DDBJ databases">
        <title>Novel Thalassolituus-related marine hydrocarbonoclastic bacteria mediated algae-derived hydrocarbons mineralization in twilight zone of the northern South China Sea.</title>
        <authorList>
            <person name="Dong C."/>
        </authorList>
    </citation>
    <scope>NUCLEOTIDE SEQUENCE [LARGE SCALE GENOMIC DNA]</scope>
    <source>
        <strain evidence="9 10">IMCC1826</strain>
    </source>
</reference>
<keyword evidence="4 6" id="KW-0862">Zinc</keyword>
<feature type="domain" description="Peptidase M48" evidence="8">
    <location>
        <begin position="77"/>
        <end position="248"/>
    </location>
</feature>
<evidence type="ECO:0000256" key="4">
    <source>
        <dbReference type="ARBA" id="ARBA00022833"/>
    </source>
</evidence>
<keyword evidence="10" id="KW-1185">Reference proteome</keyword>
<protein>
    <submittedName>
        <fullName evidence="9">M48 family metallopeptidase</fullName>
    </submittedName>
</protein>